<dbReference type="InterPro" id="IPR000228">
    <property type="entry name" value="RNA3'_term_phos_cyc"/>
</dbReference>
<comment type="similarity">
    <text evidence="1">Belongs to the RNA 3'-terminal cyclase family. Type 1 subfamily.</text>
</comment>
<dbReference type="Gene3D" id="3.30.360.20">
    <property type="entry name" value="RNA 3'-terminal phosphate cyclase, insert domain"/>
    <property type="match status" value="1"/>
</dbReference>
<keyword evidence="5" id="KW-0547">Nucleotide-binding</keyword>
<dbReference type="InterPro" id="IPR013791">
    <property type="entry name" value="RNA3'-term_phos_cycl_insert"/>
</dbReference>
<reference evidence="12" key="1">
    <citation type="submission" date="2020-11" db="EMBL/GenBank/DDBJ databases">
        <authorList>
            <person name="Tran Van P."/>
        </authorList>
    </citation>
    <scope>NUCLEOTIDE SEQUENCE</scope>
</reference>
<dbReference type="AlphaFoldDB" id="A0A7R9GJ70"/>
<dbReference type="OrthoDB" id="5963614at2759"/>
<feature type="non-terminal residue" evidence="12">
    <location>
        <position position="1"/>
    </location>
</feature>
<dbReference type="InterPro" id="IPR013792">
    <property type="entry name" value="RNA3'P_cycl/enolpyr_Trfase_a/b"/>
</dbReference>
<dbReference type="GO" id="GO:0003963">
    <property type="term" value="F:RNA-3'-phosphate cyclase activity"/>
    <property type="evidence" value="ECO:0007669"/>
    <property type="project" value="UniProtKB-EC"/>
</dbReference>
<evidence type="ECO:0000256" key="5">
    <source>
        <dbReference type="ARBA" id="ARBA00022741"/>
    </source>
</evidence>
<organism evidence="12">
    <name type="scientific">Notodromas monacha</name>
    <dbReference type="NCBI Taxonomy" id="399045"/>
    <lineage>
        <taxon>Eukaryota</taxon>
        <taxon>Metazoa</taxon>
        <taxon>Ecdysozoa</taxon>
        <taxon>Arthropoda</taxon>
        <taxon>Crustacea</taxon>
        <taxon>Oligostraca</taxon>
        <taxon>Ostracoda</taxon>
        <taxon>Podocopa</taxon>
        <taxon>Podocopida</taxon>
        <taxon>Cypridocopina</taxon>
        <taxon>Cypridoidea</taxon>
        <taxon>Cyprididae</taxon>
        <taxon>Notodromas</taxon>
    </lineage>
</organism>
<dbReference type="Gene3D" id="3.65.10.20">
    <property type="entry name" value="RNA 3'-terminal phosphate cyclase domain"/>
    <property type="match status" value="1"/>
</dbReference>
<keyword evidence="13" id="KW-1185">Reference proteome</keyword>
<dbReference type="InterPro" id="IPR023797">
    <property type="entry name" value="RNA3'_phos_cyclase_dom"/>
</dbReference>
<dbReference type="GO" id="GO:0000166">
    <property type="term" value="F:nucleotide binding"/>
    <property type="evidence" value="ECO:0007669"/>
    <property type="project" value="UniProtKB-KW"/>
</dbReference>
<evidence type="ECO:0000256" key="3">
    <source>
        <dbReference type="ARBA" id="ARBA00021428"/>
    </source>
</evidence>
<accession>A0A7R9GJ70</accession>
<dbReference type="SUPFAM" id="SSF52913">
    <property type="entry name" value="RNA 3'-terminal phosphate cyclase, RPTC, insert domain"/>
    <property type="match status" value="1"/>
</dbReference>
<evidence type="ECO:0000259" key="11">
    <source>
        <dbReference type="Pfam" id="PF14909"/>
    </source>
</evidence>
<dbReference type="InterPro" id="IPR020719">
    <property type="entry name" value="RNA3'_term_phos_cycl-like_CS"/>
</dbReference>
<evidence type="ECO:0000256" key="1">
    <source>
        <dbReference type="ARBA" id="ARBA00009206"/>
    </source>
</evidence>
<dbReference type="InterPro" id="IPR036553">
    <property type="entry name" value="RPTC_insert"/>
</dbReference>
<dbReference type="PANTHER" id="PTHR11096:SF0">
    <property type="entry name" value="RNA 3'-TERMINAL PHOSPHATE CYCLASE"/>
    <property type="match status" value="1"/>
</dbReference>
<evidence type="ECO:0000256" key="2">
    <source>
        <dbReference type="ARBA" id="ARBA00012725"/>
    </source>
</evidence>
<dbReference type="EC" id="6.5.1.4" evidence="2"/>
<feature type="domain" description="RNA 3'-terminal phosphate cyclase" evidence="9">
    <location>
        <begin position="6"/>
        <end position="246"/>
    </location>
</feature>
<dbReference type="InterPro" id="IPR032732">
    <property type="entry name" value="SPATA6_N"/>
</dbReference>
<evidence type="ECO:0000259" key="10">
    <source>
        <dbReference type="Pfam" id="PF05189"/>
    </source>
</evidence>
<dbReference type="EMBL" id="CAJPEX010008559">
    <property type="protein sequence ID" value="CAG0924673.1"/>
    <property type="molecule type" value="Genomic_DNA"/>
</dbReference>
<comment type="function">
    <text evidence="8">Catalyzes the conversion of 3'-phosphate to a 2',3'-cyclic phosphodiester at the end of RNA. The mechanism of action of the enzyme occurs in 3 steps: (A) adenylation of the enzyme by ATP; (B) transfer of adenylate to an RNA-N3'P to produce RNA-N3'PP5'A; (C) and attack of the adjacent 2'-hydroxyl on the 3'-phosphorus in the diester linkage to produce the cyclic end product. Likely functions in some aspects of cellular RNA processing. Function plays an important role in regulating axon regeneration by inhibiting central nervous system (CNS) axon regeneration following optic nerve injury.</text>
</comment>
<protein>
    <recommendedName>
        <fullName evidence="3">RNA 3'-terminal phosphate cyclase</fullName>
        <ecNumber evidence="2">6.5.1.4</ecNumber>
    </recommendedName>
    <alternativeName>
        <fullName evidence="7">RNA terminal phosphate cyclase domain-containing protein 1</fullName>
    </alternativeName>
</protein>
<evidence type="ECO:0000256" key="8">
    <source>
        <dbReference type="ARBA" id="ARBA00045867"/>
    </source>
</evidence>
<dbReference type="PANTHER" id="PTHR11096">
    <property type="entry name" value="RNA 3' TERMINAL PHOSPHATE CYCLASE"/>
    <property type="match status" value="1"/>
</dbReference>
<gene>
    <name evidence="12" type="ORF">NMOB1V02_LOCUS12126</name>
</gene>
<sequence>MEEETSIGLLIQVSLPLLLFASPPGSKSRMTLGGGTNAAFAPQIDYMTHVFAPVAKKFGVNFDIRVERRGYYPRGGGLVSVEVPSIPVLKCVNLTDMGSVLRIRGMSFVAGALPLKAAHEIADYATRALRRHFPPDVPIDIHRYKEAPRFAVGTGSGITLYAETSTGMTFGGSCLGDRSKRNNVIGEEAAEELTEAFLAKACLDKWAQDQVILFMALARGKSVIRSTSLTLHTKTAIFVAEKFTGMGLLPSSVEVSIEILLDRIDCPGLRLPHKEMTYMRIYLFDVDVRTGQAPPYLPIIFQEQFKFSKKFYAMKDWTELEVMLRFQALNVELLQRQIGGYSKILAEYQGNAWDVLVACNHDPVDSPVTSEGRARLVMKPTVHMPTTIAPECHVRFMVCTIGWTPPWRPYGATVGDKPSKSRRLGDSLPKVSWSSMESLAGRNKSRGSAGMGDQVTRGAIVSAEIDVLKVCCKSMRYRPSGRVYIQVTYLGQAASTVPKLP</sequence>
<feature type="domain" description="Spermatogenesis-associated protein 6 N-terminal" evidence="11">
    <location>
        <begin position="258"/>
        <end position="392"/>
    </location>
</feature>
<evidence type="ECO:0000256" key="7">
    <source>
        <dbReference type="ARBA" id="ARBA00032543"/>
    </source>
</evidence>
<dbReference type="Pfam" id="PF05189">
    <property type="entry name" value="RTC_insert"/>
    <property type="match status" value="1"/>
</dbReference>
<feature type="domain" description="RNA 3'-terminal phosphate cyclase insert" evidence="10">
    <location>
        <begin position="95"/>
        <end position="195"/>
    </location>
</feature>
<dbReference type="Proteomes" id="UP000678499">
    <property type="component" value="Unassembled WGS sequence"/>
</dbReference>
<comment type="catalytic activity">
    <reaction evidence="6">
        <text>a 3'-end 3'-phospho-ribonucleotide-RNA + ATP = a 3'-end 2',3'-cyclophospho-ribonucleotide-RNA + AMP + diphosphate</text>
        <dbReference type="Rhea" id="RHEA:23976"/>
        <dbReference type="Rhea" id="RHEA-COMP:10463"/>
        <dbReference type="Rhea" id="RHEA-COMP:10464"/>
        <dbReference type="ChEBI" id="CHEBI:30616"/>
        <dbReference type="ChEBI" id="CHEBI:33019"/>
        <dbReference type="ChEBI" id="CHEBI:83062"/>
        <dbReference type="ChEBI" id="CHEBI:83064"/>
        <dbReference type="ChEBI" id="CHEBI:456215"/>
        <dbReference type="EC" id="6.5.1.4"/>
    </reaction>
</comment>
<dbReference type="EMBL" id="OA890596">
    <property type="protein sequence ID" value="CAD7284521.1"/>
    <property type="molecule type" value="Genomic_DNA"/>
</dbReference>
<dbReference type="PROSITE" id="PS01287">
    <property type="entry name" value="RTC"/>
    <property type="match status" value="1"/>
</dbReference>
<evidence type="ECO:0000256" key="6">
    <source>
        <dbReference type="ARBA" id="ARBA00024481"/>
    </source>
</evidence>
<dbReference type="InterPro" id="IPR037136">
    <property type="entry name" value="RNA3'_phos_cyclase_dom_sf"/>
</dbReference>
<keyword evidence="4" id="KW-0436">Ligase</keyword>
<dbReference type="GO" id="GO:0006396">
    <property type="term" value="P:RNA processing"/>
    <property type="evidence" value="ECO:0007669"/>
    <property type="project" value="InterPro"/>
</dbReference>
<name>A0A7R9GJ70_9CRUS</name>
<evidence type="ECO:0000313" key="12">
    <source>
        <dbReference type="EMBL" id="CAD7284521.1"/>
    </source>
</evidence>
<dbReference type="Pfam" id="PF14909">
    <property type="entry name" value="SPATA6"/>
    <property type="match status" value="1"/>
</dbReference>
<dbReference type="GO" id="GO:0005634">
    <property type="term" value="C:nucleus"/>
    <property type="evidence" value="ECO:0007669"/>
    <property type="project" value="TreeGrafter"/>
</dbReference>
<evidence type="ECO:0000259" key="9">
    <source>
        <dbReference type="Pfam" id="PF01137"/>
    </source>
</evidence>
<evidence type="ECO:0000313" key="13">
    <source>
        <dbReference type="Proteomes" id="UP000678499"/>
    </source>
</evidence>
<dbReference type="FunFam" id="3.30.360.20:FF:000002">
    <property type="entry name" value="RNA terminal phosphate cyclase-like 1"/>
    <property type="match status" value="1"/>
</dbReference>
<proteinExistence type="inferred from homology"/>
<evidence type="ECO:0000256" key="4">
    <source>
        <dbReference type="ARBA" id="ARBA00022598"/>
    </source>
</evidence>
<dbReference type="Pfam" id="PF01137">
    <property type="entry name" value="RTC"/>
    <property type="match status" value="1"/>
</dbReference>
<dbReference type="SUPFAM" id="SSF55205">
    <property type="entry name" value="EPT/RTPC-like"/>
    <property type="match status" value="1"/>
</dbReference>